<comment type="subcellular location">
    <subcellularLocation>
        <location evidence="1">Membrane</location>
        <topology evidence="1">Multi-pass membrane protein</topology>
    </subcellularLocation>
</comment>
<dbReference type="KEGG" id="bne:DA69_06850"/>
<sequence length="205" mass="21562">MTLENPPAVDPSLVARVKYILTRPKFEWPVIDAESATIKGLFTNYAVVLAAIPAVATVVGQIAFGHRGLVGPLLAGALSYVLSLISVYILGMIIDALAPTFGGTKNPVKAMQVAVYSMTPMWVAGVLNIIPTLGWLALLIGLYGFYLMYLGLPVLMKTTAEKALGYTIVVVVAAIILWAIVWSLVAAVIASFAIVGLGAAAFALS</sequence>
<dbReference type="eggNOG" id="ENOG502Z7KS">
    <property type="taxonomic scope" value="Bacteria"/>
</dbReference>
<gene>
    <name evidence="5" type="ORF">DA69_06850</name>
</gene>
<evidence type="ECO:0000256" key="4">
    <source>
        <dbReference type="ARBA" id="ARBA00023136"/>
    </source>
</evidence>
<evidence type="ECO:0000256" key="1">
    <source>
        <dbReference type="ARBA" id="ARBA00004141"/>
    </source>
</evidence>
<reference evidence="5 6" key="1">
    <citation type="journal article" date="2014" name="Genome Announc.">
        <title>Genome Sequence of a Promising Hydrogen-Producing Facultative Anaerobic Bacterium, Brevundimonas naejangsanensis Strain B1.</title>
        <authorList>
            <person name="Su H."/>
            <person name="Zhang T."/>
            <person name="Bao M."/>
            <person name="Jiang Y."/>
            <person name="Wang Y."/>
            <person name="Tan T."/>
        </authorList>
    </citation>
    <scope>NUCLEOTIDE SEQUENCE [LARGE SCALE GENOMIC DNA]</scope>
    <source>
        <strain evidence="5 6">B1</strain>
    </source>
</reference>
<dbReference type="Pfam" id="PF04893">
    <property type="entry name" value="Yip1"/>
    <property type="match status" value="1"/>
</dbReference>
<keyword evidence="6" id="KW-1185">Reference proteome</keyword>
<protein>
    <submittedName>
        <fullName evidence="5">Uncharacterized protein</fullName>
    </submittedName>
</protein>
<evidence type="ECO:0000256" key="2">
    <source>
        <dbReference type="ARBA" id="ARBA00022692"/>
    </source>
</evidence>
<keyword evidence="3" id="KW-1133">Transmembrane helix</keyword>
<dbReference type="STRING" id="588932.DA69_06850"/>
<keyword evidence="2" id="KW-0812">Transmembrane</keyword>
<dbReference type="OrthoDB" id="7423401at2"/>
<dbReference type="EMBL" id="CP015614">
    <property type="protein sequence ID" value="ANF54480.1"/>
    <property type="molecule type" value="Genomic_DNA"/>
</dbReference>
<name>A0A172Y5J1_9CAUL</name>
<accession>A0A172Y5J1</accession>
<dbReference type="AlphaFoldDB" id="A0A172Y5J1"/>
<dbReference type="RefSeq" id="WP_025976699.1">
    <property type="nucleotide sequence ID" value="NZ_CP015614.1"/>
</dbReference>
<keyword evidence="4" id="KW-0472">Membrane</keyword>
<evidence type="ECO:0000313" key="5">
    <source>
        <dbReference type="EMBL" id="ANF54480.1"/>
    </source>
</evidence>
<proteinExistence type="predicted"/>
<organism evidence="5 6">
    <name type="scientific">Brevundimonas naejangsanensis</name>
    <dbReference type="NCBI Taxonomy" id="588932"/>
    <lineage>
        <taxon>Bacteria</taxon>
        <taxon>Pseudomonadati</taxon>
        <taxon>Pseudomonadota</taxon>
        <taxon>Alphaproteobacteria</taxon>
        <taxon>Caulobacterales</taxon>
        <taxon>Caulobacteraceae</taxon>
        <taxon>Brevundimonas</taxon>
    </lineage>
</organism>
<evidence type="ECO:0000256" key="3">
    <source>
        <dbReference type="ARBA" id="ARBA00022989"/>
    </source>
</evidence>
<dbReference type="InterPro" id="IPR006977">
    <property type="entry name" value="Yip1_dom"/>
</dbReference>
<evidence type="ECO:0000313" key="6">
    <source>
        <dbReference type="Proteomes" id="UP000077603"/>
    </source>
</evidence>
<dbReference type="Proteomes" id="UP000077603">
    <property type="component" value="Chromosome"/>
</dbReference>
<dbReference type="GO" id="GO:0016020">
    <property type="term" value="C:membrane"/>
    <property type="evidence" value="ECO:0007669"/>
    <property type="project" value="UniProtKB-SubCell"/>
</dbReference>